<dbReference type="CDD" id="cd08276">
    <property type="entry name" value="MDR7"/>
    <property type="match status" value="1"/>
</dbReference>
<dbReference type="PANTHER" id="PTHR45033">
    <property type="match status" value="1"/>
</dbReference>
<accession>A0A9Q8PID0</accession>
<keyword evidence="3" id="KW-1185">Reference proteome</keyword>
<organism evidence="2 3">
    <name type="scientific">Passalora fulva</name>
    <name type="common">Tomato leaf mold</name>
    <name type="synonym">Cladosporium fulvum</name>
    <dbReference type="NCBI Taxonomy" id="5499"/>
    <lineage>
        <taxon>Eukaryota</taxon>
        <taxon>Fungi</taxon>
        <taxon>Dikarya</taxon>
        <taxon>Ascomycota</taxon>
        <taxon>Pezizomycotina</taxon>
        <taxon>Dothideomycetes</taxon>
        <taxon>Dothideomycetidae</taxon>
        <taxon>Mycosphaerellales</taxon>
        <taxon>Mycosphaerellaceae</taxon>
        <taxon>Fulvia</taxon>
    </lineage>
</organism>
<sequence length="337" mass="36632">MANQAWQNTKPGHLSLLDLVPLPKPGPGEALGRIHAVSLNYRDILIVAHNPAYPWIAKPHVVPGSDGAGVIEEVGPDFHWKKGDRVIVQPNTWETGTDVRDNDLTKMLGGGDVDGTFRRYMVMPEDRLVRAPEGMLFEETCTIYTAGVTTWHTLFHGHIKLAPGMKVLTQGTGGLSCFAIQIAAAHGATVIATSSSDEKLEVAKKLGATRLINYGKHPEWAPEVLRMADGKGVDIVVEVVGVDSIEQSVKATRWGGSIELVGVLSKDPAKPVNILNDLLFNGGKTSKSSILADEWVGMNLCDSSCDPWCWKQGADRRVLKVPREAPDPSTNRKNLRI</sequence>
<dbReference type="Gene3D" id="3.40.50.720">
    <property type="entry name" value="NAD(P)-binding Rossmann-like Domain"/>
    <property type="match status" value="1"/>
</dbReference>
<dbReference type="SUPFAM" id="SSF51735">
    <property type="entry name" value="NAD(P)-binding Rossmann-fold domains"/>
    <property type="match status" value="1"/>
</dbReference>
<evidence type="ECO:0000259" key="1">
    <source>
        <dbReference type="SMART" id="SM00829"/>
    </source>
</evidence>
<name>A0A9Q8PID0_PASFU</name>
<feature type="domain" description="Enoyl reductase (ER)" evidence="1">
    <location>
        <begin position="12"/>
        <end position="275"/>
    </location>
</feature>
<dbReference type="InterPro" id="IPR013149">
    <property type="entry name" value="ADH-like_C"/>
</dbReference>
<reference evidence="2" key="2">
    <citation type="journal article" date="2022" name="Microb. Genom.">
        <title>A chromosome-scale genome assembly of the tomato pathogen Cladosporium fulvum reveals a compartmentalized genome architecture and the presence of a dispensable chromosome.</title>
        <authorList>
            <person name="Zaccaron A.Z."/>
            <person name="Chen L.H."/>
            <person name="Samaras A."/>
            <person name="Stergiopoulos I."/>
        </authorList>
    </citation>
    <scope>NUCLEOTIDE SEQUENCE</scope>
    <source>
        <strain evidence="2">Race5_Kim</strain>
    </source>
</reference>
<dbReference type="Gene3D" id="3.90.180.10">
    <property type="entry name" value="Medium-chain alcohol dehydrogenases, catalytic domain"/>
    <property type="match status" value="1"/>
</dbReference>
<evidence type="ECO:0000313" key="3">
    <source>
        <dbReference type="Proteomes" id="UP000756132"/>
    </source>
</evidence>
<dbReference type="InterPro" id="IPR020843">
    <property type="entry name" value="ER"/>
</dbReference>
<gene>
    <name evidence="2" type="ORF">CLAFUR5_12237</name>
</gene>
<dbReference type="InterPro" id="IPR036291">
    <property type="entry name" value="NAD(P)-bd_dom_sf"/>
</dbReference>
<dbReference type="EMBL" id="CP090172">
    <property type="protein sequence ID" value="UJO22969.1"/>
    <property type="molecule type" value="Genomic_DNA"/>
</dbReference>
<dbReference type="GeneID" id="71992115"/>
<dbReference type="SMART" id="SM00829">
    <property type="entry name" value="PKS_ER"/>
    <property type="match status" value="1"/>
</dbReference>
<dbReference type="PANTHER" id="PTHR45033:SF2">
    <property type="entry name" value="ZINC-TYPE ALCOHOL DEHYDROGENASE-LIKE PROTEIN C1773.06C"/>
    <property type="match status" value="1"/>
</dbReference>
<evidence type="ECO:0000313" key="2">
    <source>
        <dbReference type="EMBL" id="UJO22969.1"/>
    </source>
</evidence>
<dbReference type="GO" id="GO:0016491">
    <property type="term" value="F:oxidoreductase activity"/>
    <property type="evidence" value="ECO:0007669"/>
    <property type="project" value="InterPro"/>
</dbReference>
<dbReference type="InterPro" id="IPR011032">
    <property type="entry name" value="GroES-like_sf"/>
</dbReference>
<dbReference type="InterPro" id="IPR052711">
    <property type="entry name" value="Zinc_ADH-like"/>
</dbReference>
<dbReference type="Pfam" id="PF00107">
    <property type="entry name" value="ADH_zinc_N"/>
    <property type="match status" value="1"/>
</dbReference>
<proteinExistence type="predicted"/>
<dbReference type="SUPFAM" id="SSF50129">
    <property type="entry name" value="GroES-like"/>
    <property type="match status" value="1"/>
</dbReference>
<protein>
    <submittedName>
        <fullName evidence="2">Zinc-type alcohol dehydrogenase-like protein</fullName>
    </submittedName>
</protein>
<dbReference type="Pfam" id="PF08240">
    <property type="entry name" value="ADH_N"/>
    <property type="match status" value="1"/>
</dbReference>
<dbReference type="KEGG" id="ffu:CLAFUR5_12237"/>
<dbReference type="AlphaFoldDB" id="A0A9Q8PID0"/>
<dbReference type="Proteomes" id="UP000756132">
    <property type="component" value="Chromosome 10"/>
</dbReference>
<dbReference type="OrthoDB" id="9930022at2759"/>
<dbReference type="RefSeq" id="XP_047767335.1">
    <property type="nucleotide sequence ID" value="XM_047911385.1"/>
</dbReference>
<dbReference type="InterPro" id="IPR013154">
    <property type="entry name" value="ADH-like_N"/>
</dbReference>
<reference evidence="2" key="1">
    <citation type="submission" date="2021-12" db="EMBL/GenBank/DDBJ databases">
        <authorList>
            <person name="Zaccaron A."/>
            <person name="Stergiopoulos I."/>
        </authorList>
    </citation>
    <scope>NUCLEOTIDE SEQUENCE</scope>
    <source>
        <strain evidence="2">Race5_Kim</strain>
    </source>
</reference>